<keyword evidence="1" id="KW-0732">Signal</keyword>
<protein>
    <submittedName>
        <fullName evidence="2">Uncharacterized protein</fullName>
    </submittedName>
</protein>
<dbReference type="AlphaFoldDB" id="A0A137PC78"/>
<dbReference type="EMBL" id="KQ964451">
    <property type="protein sequence ID" value="KXN72541.1"/>
    <property type="molecule type" value="Genomic_DNA"/>
</dbReference>
<feature type="signal peptide" evidence="1">
    <location>
        <begin position="1"/>
        <end position="17"/>
    </location>
</feature>
<organism evidence="2 3">
    <name type="scientific">Conidiobolus coronatus (strain ATCC 28846 / CBS 209.66 / NRRL 28638)</name>
    <name type="common">Delacroixia coronata</name>
    <dbReference type="NCBI Taxonomy" id="796925"/>
    <lineage>
        <taxon>Eukaryota</taxon>
        <taxon>Fungi</taxon>
        <taxon>Fungi incertae sedis</taxon>
        <taxon>Zoopagomycota</taxon>
        <taxon>Entomophthoromycotina</taxon>
        <taxon>Entomophthoromycetes</taxon>
        <taxon>Entomophthorales</taxon>
        <taxon>Ancylistaceae</taxon>
        <taxon>Conidiobolus</taxon>
    </lineage>
</organism>
<accession>A0A137PC78</accession>
<name>A0A137PC78_CONC2</name>
<dbReference type="Proteomes" id="UP000070444">
    <property type="component" value="Unassembled WGS sequence"/>
</dbReference>
<evidence type="ECO:0000313" key="3">
    <source>
        <dbReference type="Proteomes" id="UP000070444"/>
    </source>
</evidence>
<sequence>MIYSLITFLAIANFATGHIITSGKFENRVSSPETKVNLGQAQIEVENELTKKKLIDTPVEIQSTIQTSKNIPYFIQADKSEFNAADLKTLPVNDLNLLTPAQIQACRTKFNVANLQGYGKQEKYVNPLYWTSKYARFAVKPFLEVYTFPVSAHSSNIIGFNLASSRLNFKVGELTSIDQSGKF</sequence>
<gene>
    <name evidence="2" type="ORF">CONCODRAFT_68946</name>
</gene>
<keyword evidence="3" id="KW-1185">Reference proteome</keyword>
<feature type="chain" id="PRO_5007294741" evidence="1">
    <location>
        <begin position="18"/>
        <end position="183"/>
    </location>
</feature>
<evidence type="ECO:0000256" key="1">
    <source>
        <dbReference type="SAM" id="SignalP"/>
    </source>
</evidence>
<evidence type="ECO:0000313" key="2">
    <source>
        <dbReference type="EMBL" id="KXN72541.1"/>
    </source>
</evidence>
<reference evidence="2 3" key="1">
    <citation type="journal article" date="2015" name="Genome Biol. Evol.">
        <title>Phylogenomic analyses indicate that early fungi evolved digesting cell walls of algal ancestors of land plants.</title>
        <authorList>
            <person name="Chang Y."/>
            <person name="Wang S."/>
            <person name="Sekimoto S."/>
            <person name="Aerts A.L."/>
            <person name="Choi C."/>
            <person name="Clum A."/>
            <person name="LaButti K.M."/>
            <person name="Lindquist E.A."/>
            <person name="Yee Ngan C."/>
            <person name="Ohm R.A."/>
            <person name="Salamov A.A."/>
            <person name="Grigoriev I.V."/>
            <person name="Spatafora J.W."/>
            <person name="Berbee M.L."/>
        </authorList>
    </citation>
    <scope>NUCLEOTIDE SEQUENCE [LARGE SCALE GENOMIC DNA]</scope>
    <source>
        <strain evidence="2 3">NRRL 28638</strain>
    </source>
</reference>
<proteinExistence type="predicted"/>